<keyword evidence="2" id="KW-0813">Transport</keyword>
<dbReference type="InParanoid" id="A0A804N6I2"/>
<accession>A0A804N6I2</accession>
<protein>
    <recommendedName>
        <fullName evidence="8">Amino acid transporter transmembrane domain-containing protein</fullName>
    </recommendedName>
</protein>
<feature type="domain" description="Amino acid transporter transmembrane" evidence="8">
    <location>
        <begin position="8"/>
        <end position="117"/>
    </location>
</feature>
<dbReference type="EnsemblPlants" id="Zm00001eb138770_T001">
    <property type="protein sequence ID" value="Zm00001eb138770_P001"/>
    <property type="gene ID" value="Zm00001eb138770"/>
</dbReference>
<evidence type="ECO:0000313" key="9">
    <source>
        <dbReference type="EnsemblPlants" id="Zm00001eb138770_P001"/>
    </source>
</evidence>
<evidence type="ECO:0000256" key="7">
    <source>
        <dbReference type="SAM" id="Phobius"/>
    </source>
</evidence>
<proteinExistence type="predicted"/>
<evidence type="ECO:0000256" key="6">
    <source>
        <dbReference type="ARBA" id="ARBA00023136"/>
    </source>
</evidence>
<keyword evidence="4" id="KW-0029">Amino-acid transport</keyword>
<dbReference type="Gramene" id="Zm00001eb138770_T001">
    <property type="protein sequence ID" value="Zm00001eb138770_P001"/>
    <property type="gene ID" value="Zm00001eb138770"/>
</dbReference>
<keyword evidence="6 7" id="KW-0472">Membrane</keyword>
<keyword evidence="10" id="KW-1185">Reference proteome</keyword>
<reference evidence="9" key="2">
    <citation type="submission" date="2019-07" db="EMBL/GenBank/DDBJ databases">
        <authorList>
            <person name="Seetharam A."/>
            <person name="Woodhouse M."/>
            <person name="Cannon E."/>
        </authorList>
    </citation>
    <scope>NUCLEOTIDE SEQUENCE [LARGE SCALE GENOMIC DNA]</scope>
    <source>
        <strain evidence="9">cv. B73</strain>
    </source>
</reference>
<reference evidence="10" key="1">
    <citation type="submission" date="2015-12" db="EMBL/GenBank/DDBJ databases">
        <title>Update maize B73 reference genome by single molecule sequencing technologies.</title>
        <authorList>
            <consortium name="Maize Genome Sequencing Project"/>
            <person name="Ware D."/>
        </authorList>
    </citation>
    <scope>NUCLEOTIDE SEQUENCE [LARGE SCALE GENOMIC DNA]</scope>
    <source>
        <strain evidence="10">cv. B73</strain>
    </source>
</reference>
<keyword evidence="5 7" id="KW-1133">Transmembrane helix</keyword>
<reference evidence="9" key="3">
    <citation type="submission" date="2021-05" db="UniProtKB">
        <authorList>
            <consortium name="EnsemblPlants"/>
        </authorList>
    </citation>
    <scope>IDENTIFICATION</scope>
    <source>
        <strain evidence="9">cv. B73</strain>
    </source>
</reference>
<evidence type="ECO:0000256" key="5">
    <source>
        <dbReference type="ARBA" id="ARBA00022989"/>
    </source>
</evidence>
<evidence type="ECO:0000256" key="4">
    <source>
        <dbReference type="ARBA" id="ARBA00022970"/>
    </source>
</evidence>
<dbReference type="AlphaFoldDB" id="A0A804N6I2"/>
<evidence type="ECO:0000256" key="1">
    <source>
        <dbReference type="ARBA" id="ARBA00004370"/>
    </source>
</evidence>
<dbReference type="InterPro" id="IPR013057">
    <property type="entry name" value="AA_transpt_TM"/>
</dbReference>
<organism evidence="9 10">
    <name type="scientific">Zea mays</name>
    <name type="common">Maize</name>
    <dbReference type="NCBI Taxonomy" id="4577"/>
    <lineage>
        <taxon>Eukaryota</taxon>
        <taxon>Viridiplantae</taxon>
        <taxon>Streptophyta</taxon>
        <taxon>Embryophyta</taxon>
        <taxon>Tracheophyta</taxon>
        <taxon>Spermatophyta</taxon>
        <taxon>Magnoliopsida</taxon>
        <taxon>Liliopsida</taxon>
        <taxon>Poales</taxon>
        <taxon>Poaceae</taxon>
        <taxon>PACMAD clade</taxon>
        <taxon>Panicoideae</taxon>
        <taxon>Andropogonodae</taxon>
        <taxon>Andropogoneae</taxon>
        <taxon>Tripsacinae</taxon>
        <taxon>Zea</taxon>
    </lineage>
</organism>
<comment type="subcellular location">
    <subcellularLocation>
        <location evidence="1">Membrane</location>
    </subcellularLocation>
</comment>
<evidence type="ECO:0000256" key="2">
    <source>
        <dbReference type="ARBA" id="ARBA00022448"/>
    </source>
</evidence>
<dbReference type="Pfam" id="PF01490">
    <property type="entry name" value="Aa_trans"/>
    <property type="match status" value="1"/>
</dbReference>
<dbReference type="Proteomes" id="UP000007305">
    <property type="component" value="Chromosome 3"/>
</dbReference>
<name>A0A804N6I2_MAIZE</name>
<evidence type="ECO:0000313" key="10">
    <source>
        <dbReference type="Proteomes" id="UP000007305"/>
    </source>
</evidence>
<dbReference type="GO" id="GO:0016020">
    <property type="term" value="C:membrane"/>
    <property type="evidence" value="ECO:0007669"/>
    <property type="project" value="UniProtKB-SubCell"/>
</dbReference>
<evidence type="ECO:0000256" key="3">
    <source>
        <dbReference type="ARBA" id="ARBA00022692"/>
    </source>
</evidence>
<keyword evidence="3 7" id="KW-0812">Transmembrane</keyword>
<dbReference type="GO" id="GO:0006865">
    <property type="term" value="P:amino acid transport"/>
    <property type="evidence" value="ECO:0007669"/>
    <property type="project" value="UniProtKB-KW"/>
</dbReference>
<evidence type="ECO:0000259" key="8">
    <source>
        <dbReference type="Pfam" id="PF01490"/>
    </source>
</evidence>
<feature type="transmembrane region" description="Helical" evidence="7">
    <location>
        <begin position="38"/>
        <end position="60"/>
    </location>
</feature>
<dbReference type="PANTHER" id="PTHR48017">
    <property type="entry name" value="OS05G0424000 PROTEIN-RELATED"/>
    <property type="match status" value="1"/>
</dbReference>
<sequence>MHAAWTAGTVWTATSHIVAVVAGSGVLALPWTVAQLGWVLGPLVLVGFSCVTYYTSALLADCYRYPDPVHGAVVNRQYVDAVRCYLDRKYVVLCGCAQYVNLWATLVGYTITASASMM</sequence>